<dbReference type="OrthoDB" id="412018at2759"/>
<keyword evidence="3" id="KW-1185">Reference proteome</keyword>
<evidence type="ECO:0000256" key="1">
    <source>
        <dbReference type="ARBA" id="ARBA00038414"/>
    </source>
</evidence>
<name>A0A167WRR4_9HYPO</name>
<evidence type="ECO:0000313" key="2">
    <source>
        <dbReference type="EMBL" id="KZZ89188.1"/>
    </source>
</evidence>
<dbReference type="GO" id="GO:0047661">
    <property type="term" value="F:amino-acid racemase activity"/>
    <property type="evidence" value="ECO:0007669"/>
    <property type="project" value="InterPro"/>
</dbReference>
<reference evidence="2 3" key="1">
    <citation type="journal article" date="2016" name="Genome Biol. Evol.">
        <title>Divergent and convergent evolution of fungal pathogenicity.</title>
        <authorList>
            <person name="Shang Y."/>
            <person name="Xiao G."/>
            <person name="Zheng P."/>
            <person name="Cen K."/>
            <person name="Zhan S."/>
            <person name="Wang C."/>
        </authorList>
    </citation>
    <scope>NUCLEOTIDE SEQUENCE [LARGE SCALE GENOMIC DNA]</scope>
    <source>
        <strain evidence="2 3">RCEF 2490</strain>
    </source>
</reference>
<dbReference type="InterPro" id="IPR015942">
    <property type="entry name" value="Asp/Glu/hydantoin_racemase"/>
</dbReference>
<dbReference type="PANTHER" id="PTHR28047:SF5">
    <property type="entry name" value="PROTEIN DCG1"/>
    <property type="match status" value="1"/>
</dbReference>
<dbReference type="STRING" id="1081109.A0A167WRR4"/>
<proteinExistence type="inferred from homology"/>
<dbReference type="Proteomes" id="UP000078544">
    <property type="component" value="Unassembled WGS sequence"/>
</dbReference>
<dbReference type="InterPro" id="IPR052186">
    <property type="entry name" value="Hydantoin_racemase-like"/>
</dbReference>
<organism evidence="2 3">
    <name type="scientific">Moelleriella libera RCEF 2490</name>
    <dbReference type="NCBI Taxonomy" id="1081109"/>
    <lineage>
        <taxon>Eukaryota</taxon>
        <taxon>Fungi</taxon>
        <taxon>Dikarya</taxon>
        <taxon>Ascomycota</taxon>
        <taxon>Pezizomycotina</taxon>
        <taxon>Sordariomycetes</taxon>
        <taxon>Hypocreomycetidae</taxon>
        <taxon>Hypocreales</taxon>
        <taxon>Clavicipitaceae</taxon>
        <taxon>Moelleriella</taxon>
    </lineage>
</organism>
<gene>
    <name evidence="2" type="ORF">AAL_07836</name>
</gene>
<dbReference type="AlphaFoldDB" id="A0A167WRR4"/>
<dbReference type="EMBL" id="AZGY01000026">
    <property type="protein sequence ID" value="KZZ89188.1"/>
    <property type="molecule type" value="Genomic_DNA"/>
</dbReference>
<sequence length="232" mass="24572">MTEGMLVAARSIALSYAADVGSMTATSAPSSINDSDDIDASTKDVVSMLEDTPALFHNWDAILLACYSVHTLVPVLSSALQIPVMGIFEASILASLSLVNSTGKWGIVTTGSFWEKHLSDGVHQFLGTDPTSSNLKFAGVFSSGLSAGDFHTKTQTEVDQKLTAATRELLNTGNVICVVMGCGGMAGLEDVIRATAREVYGKTKAENLYIVDGIKAGVMQLHQAYNCGKLFR</sequence>
<dbReference type="InterPro" id="IPR053714">
    <property type="entry name" value="Iso_Racemase_Enz_sf"/>
</dbReference>
<evidence type="ECO:0000313" key="3">
    <source>
        <dbReference type="Proteomes" id="UP000078544"/>
    </source>
</evidence>
<dbReference type="Gene3D" id="3.40.50.12500">
    <property type="match status" value="1"/>
</dbReference>
<accession>A0A167WRR4</accession>
<comment type="caution">
    <text evidence="2">The sequence shown here is derived from an EMBL/GenBank/DDBJ whole genome shotgun (WGS) entry which is preliminary data.</text>
</comment>
<protein>
    <submittedName>
        <fullName evidence="2">Asp/Glu/hydantoin racemase</fullName>
    </submittedName>
</protein>
<comment type="similarity">
    <text evidence="1">Belongs to the HyuE racemase family.</text>
</comment>
<dbReference type="PANTHER" id="PTHR28047">
    <property type="entry name" value="PROTEIN DCG1"/>
    <property type="match status" value="1"/>
</dbReference>
<dbReference type="Pfam" id="PF01177">
    <property type="entry name" value="Asp_Glu_race"/>
    <property type="match status" value="1"/>
</dbReference>